<dbReference type="EMBL" id="JAJSOF020000023">
    <property type="protein sequence ID" value="KAJ4436328.1"/>
    <property type="molecule type" value="Genomic_DNA"/>
</dbReference>
<evidence type="ECO:0000313" key="2">
    <source>
        <dbReference type="Proteomes" id="UP001148838"/>
    </source>
</evidence>
<organism evidence="1 2">
    <name type="scientific">Periplaneta americana</name>
    <name type="common">American cockroach</name>
    <name type="synonym">Blatta americana</name>
    <dbReference type="NCBI Taxonomy" id="6978"/>
    <lineage>
        <taxon>Eukaryota</taxon>
        <taxon>Metazoa</taxon>
        <taxon>Ecdysozoa</taxon>
        <taxon>Arthropoda</taxon>
        <taxon>Hexapoda</taxon>
        <taxon>Insecta</taxon>
        <taxon>Pterygota</taxon>
        <taxon>Neoptera</taxon>
        <taxon>Polyneoptera</taxon>
        <taxon>Dictyoptera</taxon>
        <taxon>Blattodea</taxon>
        <taxon>Blattoidea</taxon>
        <taxon>Blattidae</taxon>
        <taxon>Blattinae</taxon>
        <taxon>Periplaneta</taxon>
    </lineage>
</organism>
<comment type="caution">
    <text evidence="1">The sequence shown here is derived from an EMBL/GenBank/DDBJ whole genome shotgun (WGS) entry which is preliminary data.</text>
</comment>
<dbReference type="Proteomes" id="UP001148838">
    <property type="component" value="Unassembled WGS sequence"/>
</dbReference>
<protein>
    <submittedName>
        <fullName evidence="1">Uncharacterized protein</fullName>
    </submittedName>
</protein>
<keyword evidence="2" id="KW-1185">Reference proteome</keyword>
<accession>A0ABQ8SQP7</accession>
<name>A0ABQ8SQP7_PERAM</name>
<reference evidence="1 2" key="1">
    <citation type="journal article" date="2022" name="Allergy">
        <title>Genome assembly and annotation of Periplaneta americana reveal a comprehensive cockroach allergen profile.</title>
        <authorList>
            <person name="Wang L."/>
            <person name="Xiong Q."/>
            <person name="Saelim N."/>
            <person name="Wang L."/>
            <person name="Nong W."/>
            <person name="Wan A.T."/>
            <person name="Shi M."/>
            <person name="Liu X."/>
            <person name="Cao Q."/>
            <person name="Hui J.H.L."/>
            <person name="Sookrung N."/>
            <person name="Leung T.F."/>
            <person name="Tungtrongchitr A."/>
            <person name="Tsui S.K.W."/>
        </authorList>
    </citation>
    <scope>NUCLEOTIDE SEQUENCE [LARGE SCALE GENOMIC DNA]</scope>
    <source>
        <strain evidence="1">PWHHKU_190912</strain>
    </source>
</reference>
<evidence type="ECO:0000313" key="1">
    <source>
        <dbReference type="EMBL" id="KAJ4436328.1"/>
    </source>
</evidence>
<proteinExistence type="predicted"/>
<gene>
    <name evidence="1" type="ORF">ANN_18959</name>
</gene>
<sequence>MAFSKHEQSFCVLHFLLKSLVHYDSTAMISSRIPEGSICFQQYQELVSEIPDSHERAEKLADDTAE</sequence>